<proteinExistence type="predicted"/>
<dbReference type="PANTHER" id="PTHR13887">
    <property type="entry name" value="GLUTATHIONE S-TRANSFERASE KAPPA"/>
    <property type="match status" value="1"/>
</dbReference>
<sequence>MSTLMVDIWSDIVCPWCYLGKRRFETALDGFARRDAVQVRWRSFELDPDGSTEADLTLPERHRKDVGGTIKEARRRIGWLSDLAAESGLTYRLDLARPVNSFDAHRLMRYADQEGAGERVRERLLRAYTGEGAVVSDHDTLVRLGAECGLDPAATRAMLGSDDFAAAVRQDEALGRRLGVSGVPTFVFGEKYAVSGAQSVEVFTDLIDRAWREIAPTEVLDGDGVCTVDGSC</sequence>
<dbReference type="EMBL" id="JADBEF010000001">
    <property type="protein sequence ID" value="MBE1560985.1"/>
    <property type="molecule type" value="Genomic_DNA"/>
</dbReference>
<keyword evidence="3" id="KW-1185">Reference proteome</keyword>
<protein>
    <submittedName>
        <fullName evidence="2">DsbA family dithiol-disulfide isomerase</fullName>
    </submittedName>
</protein>
<gene>
    <name evidence="2" type="ORF">H4W81_003764</name>
</gene>
<dbReference type="SUPFAM" id="SSF52833">
    <property type="entry name" value="Thioredoxin-like"/>
    <property type="match status" value="1"/>
</dbReference>
<accession>A0ABR9KGN3</accession>
<dbReference type="InterPro" id="IPR036249">
    <property type="entry name" value="Thioredoxin-like_sf"/>
</dbReference>
<evidence type="ECO:0000313" key="3">
    <source>
        <dbReference type="Proteomes" id="UP000661607"/>
    </source>
</evidence>
<dbReference type="Proteomes" id="UP000661607">
    <property type="component" value="Unassembled WGS sequence"/>
</dbReference>
<dbReference type="GO" id="GO:0016853">
    <property type="term" value="F:isomerase activity"/>
    <property type="evidence" value="ECO:0007669"/>
    <property type="project" value="UniProtKB-KW"/>
</dbReference>
<dbReference type="RefSeq" id="WP_192775980.1">
    <property type="nucleotide sequence ID" value="NZ_BAAASY010000014.1"/>
</dbReference>
<organism evidence="2 3">
    <name type="scientific">Nonomuraea africana</name>
    <dbReference type="NCBI Taxonomy" id="46171"/>
    <lineage>
        <taxon>Bacteria</taxon>
        <taxon>Bacillati</taxon>
        <taxon>Actinomycetota</taxon>
        <taxon>Actinomycetes</taxon>
        <taxon>Streptosporangiales</taxon>
        <taxon>Streptosporangiaceae</taxon>
        <taxon>Nonomuraea</taxon>
    </lineage>
</organism>
<name>A0ABR9KGN3_9ACTN</name>
<keyword evidence="2" id="KW-0413">Isomerase</keyword>
<dbReference type="Pfam" id="PF01323">
    <property type="entry name" value="DSBA"/>
    <property type="match status" value="1"/>
</dbReference>
<feature type="domain" description="DSBA-like thioredoxin" evidence="1">
    <location>
        <begin position="6"/>
        <end position="207"/>
    </location>
</feature>
<reference evidence="2 3" key="1">
    <citation type="submission" date="2020-10" db="EMBL/GenBank/DDBJ databases">
        <title>Sequencing the genomes of 1000 actinobacteria strains.</title>
        <authorList>
            <person name="Klenk H.-P."/>
        </authorList>
    </citation>
    <scope>NUCLEOTIDE SEQUENCE [LARGE SCALE GENOMIC DNA]</scope>
    <source>
        <strain evidence="2 3">DSM 43748</strain>
    </source>
</reference>
<evidence type="ECO:0000313" key="2">
    <source>
        <dbReference type="EMBL" id="MBE1560985.1"/>
    </source>
</evidence>
<dbReference type="PANTHER" id="PTHR13887:SF41">
    <property type="entry name" value="THIOREDOXIN SUPERFAMILY PROTEIN"/>
    <property type="match status" value="1"/>
</dbReference>
<comment type="caution">
    <text evidence="2">The sequence shown here is derived from an EMBL/GenBank/DDBJ whole genome shotgun (WGS) entry which is preliminary data.</text>
</comment>
<dbReference type="InterPro" id="IPR001853">
    <property type="entry name" value="DSBA-like_thioredoxin_dom"/>
</dbReference>
<dbReference type="CDD" id="cd03024">
    <property type="entry name" value="DsbA_FrnE"/>
    <property type="match status" value="1"/>
</dbReference>
<evidence type="ECO:0000259" key="1">
    <source>
        <dbReference type="Pfam" id="PF01323"/>
    </source>
</evidence>
<dbReference type="Gene3D" id="3.40.30.10">
    <property type="entry name" value="Glutaredoxin"/>
    <property type="match status" value="1"/>
</dbReference>